<reference evidence="1" key="1">
    <citation type="submission" date="2019-12" db="EMBL/GenBank/DDBJ databases">
        <title>Genome sequencing and annotation of Brassica cretica.</title>
        <authorList>
            <person name="Studholme D.J."/>
            <person name="Sarris P.F."/>
        </authorList>
    </citation>
    <scope>NUCLEOTIDE SEQUENCE</scope>
    <source>
        <strain evidence="1">PFS-001/15</strain>
        <tissue evidence="1">Leaf</tissue>
    </source>
</reference>
<organism evidence="1 2">
    <name type="scientific">Brassica cretica</name>
    <name type="common">Mustard</name>
    <dbReference type="NCBI Taxonomy" id="69181"/>
    <lineage>
        <taxon>Eukaryota</taxon>
        <taxon>Viridiplantae</taxon>
        <taxon>Streptophyta</taxon>
        <taxon>Embryophyta</taxon>
        <taxon>Tracheophyta</taxon>
        <taxon>Spermatophyta</taxon>
        <taxon>Magnoliopsida</taxon>
        <taxon>eudicotyledons</taxon>
        <taxon>Gunneridae</taxon>
        <taxon>Pentapetalae</taxon>
        <taxon>rosids</taxon>
        <taxon>malvids</taxon>
        <taxon>Brassicales</taxon>
        <taxon>Brassicaceae</taxon>
        <taxon>Brassiceae</taxon>
        <taxon>Brassica</taxon>
    </lineage>
</organism>
<evidence type="ECO:0000313" key="2">
    <source>
        <dbReference type="Proteomes" id="UP000712281"/>
    </source>
</evidence>
<dbReference type="AlphaFoldDB" id="A0A8S9JI58"/>
<gene>
    <name evidence="1" type="ORF">F2Q68_00000227</name>
</gene>
<protein>
    <recommendedName>
        <fullName evidence="3">F-box domain-containing protein</fullName>
    </recommendedName>
</protein>
<evidence type="ECO:0000313" key="1">
    <source>
        <dbReference type="EMBL" id="KAF2581279.1"/>
    </source>
</evidence>
<comment type="caution">
    <text evidence="1">The sequence shown here is derived from an EMBL/GenBank/DDBJ whole genome shotgun (WGS) entry which is preliminary data.</text>
</comment>
<sequence length="88" mass="9504">MSDDVRTSGVGSIPLDLIPEILKDLPVKTLASKVLTLTSVVHLTPATSSLSDPAHHPAIPFVIMKEPLPSKHISAENPWMKLRDVNMG</sequence>
<dbReference type="Proteomes" id="UP000712281">
    <property type="component" value="Unassembled WGS sequence"/>
</dbReference>
<proteinExistence type="predicted"/>
<name>A0A8S9JI58_BRACR</name>
<evidence type="ECO:0008006" key="3">
    <source>
        <dbReference type="Google" id="ProtNLM"/>
    </source>
</evidence>
<dbReference type="EMBL" id="QGKW02001660">
    <property type="protein sequence ID" value="KAF2581279.1"/>
    <property type="molecule type" value="Genomic_DNA"/>
</dbReference>
<accession>A0A8S9JI58</accession>